<evidence type="ECO:0000256" key="19">
    <source>
        <dbReference type="ARBA" id="ARBA00023113"/>
    </source>
</evidence>
<evidence type="ECO:0000256" key="20">
    <source>
        <dbReference type="ARBA" id="ARBA00023172"/>
    </source>
</evidence>
<evidence type="ECO:0000256" key="24">
    <source>
        <dbReference type="PROSITE-ProRule" id="PRU00047"/>
    </source>
</evidence>
<feature type="domain" description="Integrase catalytic" evidence="27">
    <location>
        <begin position="580"/>
        <end position="759"/>
    </location>
</feature>
<evidence type="ECO:0000256" key="12">
    <source>
        <dbReference type="ARBA" id="ARBA00022801"/>
    </source>
</evidence>
<evidence type="ECO:0000259" key="27">
    <source>
        <dbReference type="PROSITE" id="PS50994"/>
    </source>
</evidence>
<feature type="region of interest" description="Disordered" evidence="25">
    <location>
        <begin position="237"/>
        <end position="257"/>
    </location>
</feature>
<dbReference type="PROSITE" id="PS50158">
    <property type="entry name" value="ZF_CCHC"/>
    <property type="match status" value="1"/>
</dbReference>
<dbReference type="InterPro" id="IPR057670">
    <property type="entry name" value="SH3_retrovirus"/>
</dbReference>
<keyword evidence="3" id="KW-1188">Viral release from host cell</keyword>
<evidence type="ECO:0000256" key="6">
    <source>
        <dbReference type="ARBA" id="ARBA00022695"/>
    </source>
</evidence>
<evidence type="ECO:0000256" key="11">
    <source>
        <dbReference type="ARBA" id="ARBA00022759"/>
    </source>
</evidence>
<evidence type="ECO:0000256" key="10">
    <source>
        <dbReference type="ARBA" id="ARBA00022750"/>
    </source>
</evidence>
<evidence type="ECO:0000256" key="14">
    <source>
        <dbReference type="ARBA" id="ARBA00022842"/>
    </source>
</evidence>
<dbReference type="InterPro" id="IPR001584">
    <property type="entry name" value="Integrase_cat-core"/>
</dbReference>
<dbReference type="GO" id="GO:0005524">
    <property type="term" value="F:ATP binding"/>
    <property type="evidence" value="ECO:0007669"/>
    <property type="project" value="UniProtKB-KW"/>
</dbReference>
<keyword evidence="2" id="KW-0815">Transposition</keyword>
<dbReference type="InterPro" id="IPR054722">
    <property type="entry name" value="PolX-like_BBD"/>
</dbReference>
<evidence type="ECO:0000256" key="13">
    <source>
        <dbReference type="ARBA" id="ARBA00022840"/>
    </source>
</evidence>
<evidence type="ECO:0008006" key="30">
    <source>
        <dbReference type="Google" id="ProtNLM"/>
    </source>
</evidence>
<feature type="compositionally biased region" description="Polar residues" evidence="25">
    <location>
        <begin position="352"/>
        <end position="364"/>
    </location>
</feature>
<dbReference type="Pfam" id="PF07727">
    <property type="entry name" value="RVT_2"/>
    <property type="match status" value="1"/>
</dbReference>
<dbReference type="GO" id="GO:0004519">
    <property type="term" value="F:endonuclease activity"/>
    <property type="evidence" value="ECO:0007669"/>
    <property type="project" value="UniProtKB-KW"/>
</dbReference>
<keyword evidence="14" id="KW-0460">Magnesium</keyword>
<dbReference type="GO" id="GO:0032196">
    <property type="term" value="P:transposition"/>
    <property type="evidence" value="ECO:0007669"/>
    <property type="project" value="UniProtKB-KW"/>
</dbReference>
<name>A0A4S4K4Q2_9APHY</name>
<evidence type="ECO:0000256" key="15">
    <source>
        <dbReference type="ARBA" id="ARBA00022884"/>
    </source>
</evidence>
<dbReference type="InterPro" id="IPR012337">
    <property type="entry name" value="RNaseH-like_sf"/>
</dbReference>
<dbReference type="GO" id="GO:0015074">
    <property type="term" value="P:DNA integration"/>
    <property type="evidence" value="ECO:0007669"/>
    <property type="project" value="UniProtKB-KW"/>
</dbReference>
<keyword evidence="8" id="KW-0479">Metal-binding</keyword>
<evidence type="ECO:0000256" key="21">
    <source>
        <dbReference type="ARBA" id="ARBA00023268"/>
    </source>
</evidence>
<dbReference type="InterPro" id="IPR039537">
    <property type="entry name" value="Retrotran_Ty1/copia-like"/>
</dbReference>
<keyword evidence="19" id="KW-0917">Virion maturation</keyword>
<keyword evidence="24" id="KW-0862">Zinc</keyword>
<comment type="function">
    <text evidence="1">The aspartyl protease (PR) mediates the proteolytic cleavages of the Gag and Gag-Pol polyproteins after assembly of the VLP.</text>
</comment>
<dbReference type="Gene3D" id="3.30.420.10">
    <property type="entry name" value="Ribonuclease H-like superfamily/Ribonuclease H"/>
    <property type="match status" value="1"/>
</dbReference>
<evidence type="ECO:0000256" key="16">
    <source>
        <dbReference type="ARBA" id="ARBA00022908"/>
    </source>
</evidence>
<comment type="caution">
    <text evidence="28">The sequence shown here is derived from an EMBL/GenBank/DDBJ whole genome shotgun (WGS) entry which is preliminary data.</text>
</comment>
<keyword evidence="12" id="KW-0378">Hydrolase</keyword>
<keyword evidence="7" id="KW-0540">Nuclease</keyword>
<feature type="region of interest" description="Disordered" evidence="25">
    <location>
        <begin position="350"/>
        <end position="387"/>
    </location>
</feature>
<dbReference type="Pfam" id="PF22936">
    <property type="entry name" value="Pol_BBD"/>
    <property type="match status" value="1"/>
</dbReference>
<gene>
    <name evidence="28" type="ORF">EW026_g8272</name>
</gene>
<dbReference type="InterPro" id="IPR043502">
    <property type="entry name" value="DNA/RNA_pol_sf"/>
</dbReference>
<evidence type="ECO:0000256" key="5">
    <source>
        <dbReference type="ARBA" id="ARBA00022670"/>
    </source>
</evidence>
<dbReference type="SMART" id="SM00343">
    <property type="entry name" value="ZnF_C2HC"/>
    <property type="match status" value="1"/>
</dbReference>
<dbReference type="GO" id="GO:0004190">
    <property type="term" value="F:aspartic-type endopeptidase activity"/>
    <property type="evidence" value="ECO:0007669"/>
    <property type="project" value="UniProtKB-KW"/>
</dbReference>
<keyword evidence="24" id="KW-0863">Zinc-finger</keyword>
<proteinExistence type="predicted"/>
<dbReference type="EMBL" id="SGPJ01000975">
    <property type="protein sequence ID" value="THG92726.1"/>
    <property type="molecule type" value="Genomic_DNA"/>
</dbReference>
<organism evidence="28 29">
    <name type="scientific">Hermanssonia centrifuga</name>
    <dbReference type="NCBI Taxonomy" id="98765"/>
    <lineage>
        <taxon>Eukaryota</taxon>
        <taxon>Fungi</taxon>
        <taxon>Dikarya</taxon>
        <taxon>Basidiomycota</taxon>
        <taxon>Agaricomycotina</taxon>
        <taxon>Agaricomycetes</taxon>
        <taxon>Polyporales</taxon>
        <taxon>Meruliaceae</taxon>
        <taxon>Hermanssonia</taxon>
    </lineage>
</organism>
<keyword evidence="5" id="KW-0645">Protease</keyword>
<reference evidence="28 29" key="1">
    <citation type="submission" date="2019-02" db="EMBL/GenBank/DDBJ databases">
        <title>Genome sequencing of the rare red list fungi Phlebia centrifuga.</title>
        <authorList>
            <person name="Buettner E."/>
            <person name="Kellner H."/>
        </authorList>
    </citation>
    <scope>NUCLEOTIDE SEQUENCE [LARGE SCALE GENOMIC DNA]</scope>
    <source>
        <strain evidence="28 29">DSM 108282</strain>
    </source>
</reference>
<keyword evidence="18" id="KW-0808">Transferase</keyword>
<evidence type="ECO:0000256" key="9">
    <source>
        <dbReference type="ARBA" id="ARBA00022741"/>
    </source>
</evidence>
<dbReference type="InterPro" id="IPR036875">
    <property type="entry name" value="Znf_CCHC_sf"/>
</dbReference>
<evidence type="ECO:0000256" key="25">
    <source>
        <dbReference type="SAM" id="MobiDB-lite"/>
    </source>
</evidence>
<keyword evidence="21" id="KW-0511">Multifunctional enzyme</keyword>
<dbReference type="SUPFAM" id="SSF56672">
    <property type="entry name" value="DNA/RNA polymerases"/>
    <property type="match status" value="1"/>
</dbReference>
<accession>A0A4S4K4Q2</accession>
<evidence type="ECO:0000313" key="29">
    <source>
        <dbReference type="Proteomes" id="UP000309038"/>
    </source>
</evidence>
<evidence type="ECO:0000256" key="4">
    <source>
        <dbReference type="ARBA" id="ARBA00022664"/>
    </source>
</evidence>
<dbReference type="Pfam" id="PF00665">
    <property type="entry name" value="rve"/>
    <property type="match status" value="1"/>
</dbReference>
<keyword evidence="13" id="KW-0067">ATP-binding</keyword>
<comment type="catalytic activity">
    <reaction evidence="22">
        <text>DNA(n) + a 2'-deoxyribonucleoside 5'-triphosphate = DNA(n+1) + diphosphate</text>
        <dbReference type="Rhea" id="RHEA:22508"/>
        <dbReference type="Rhea" id="RHEA-COMP:17339"/>
        <dbReference type="Rhea" id="RHEA-COMP:17340"/>
        <dbReference type="ChEBI" id="CHEBI:33019"/>
        <dbReference type="ChEBI" id="CHEBI:61560"/>
        <dbReference type="ChEBI" id="CHEBI:173112"/>
        <dbReference type="EC" id="2.7.7.49"/>
    </reaction>
</comment>
<evidence type="ECO:0000259" key="26">
    <source>
        <dbReference type="PROSITE" id="PS50158"/>
    </source>
</evidence>
<dbReference type="InterPro" id="IPR001878">
    <property type="entry name" value="Znf_CCHC"/>
</dbReference>
<dbReference type="PROSITE" id="PS50994">
    <property type="entry name" value="INTEGRASE"/>
    <property type="match status" value="1"/>
</dbReference>
<evidence type="ECO:0000256" key="22">
    <source>
        <dbReference type="ARBA" id="ARBA00048173"/>
    </source>
</evidence>
<evidence type="ECO:0000313" key="28">
    <source>
        <dbReference type="EMBL" id="THG92726.1"/>
    </source>
</evidence>
<dbReference type="GO" id="GO:0006310">
    <property type="term" value="P:DNA recombination"/>
    <property type="evidence" value="ECO:0007669"/>
    <property type="project" value="UniProtKB-KW"/>
</dbReference>
<dbReference type="Pfam" id="PF25597">
    <property type="entry name" value="SH3_retrovirus"/>
    <property type="match status" value="1"/>
</dbReference>
<evidence type="ECO:0000256" key="17">
    <source>
        <dbReference type="ARBA" id="ARBA00022918"/>
    </source>
</evidence>
<dbReference type="GO" id="GO:0005634">
    <property type="term" value="C:nucleus"/>
    <property type="evidence" value="ECO:0007669"/>
    <property type="project" value="UniProtKB-ARBA"/>
</dbReference>
<keyword evidence="16" id="KW-0229">DNA integration</keyword>
<dbReference type="GO" id="GO:0008270">
    <property type="term" value="F:zinc ion binding"/>
    <property type="evidence" value="ECO:0007669"/>
    <property type="project" value="UniProtKB-KW"/>
</dbReference>
<protein>
    <recommendedName>
        <fullName evidence="30">Polyprotein</fullName>
    </recommendedName>
</protein>
<dbReference type="PANTHER" id="PTHR42648">
    <property type="entry name" value="TRANSPOSASE, PUTATIVE-RELATED"/>
    <property type="match status" value="1"/>
</dbReference>
<dbReference type="GO" id="GO:0003887">
    <property type="term" value="F:DNA-directed DNA polymerase activity"/>
    <property type="evidence" value="ECO:0007669"/>
    <property type="project" value="UniProtKB-KW"/>
</dbReference>
<keyword evidence="18" id="KW-0239">DNA-directed DNA polymerase</keyword>
<keyword evidence="29" id="KW-1185">Reference proteome</keyword>
<keyword evidence="4" id="KW-0507">mRNA processing</keyword>
<dbReference type="GO" id="GO:0006508">
    <property type="term" value="P:proteolysis"/>
    <property type="evidence" value="ECO:0007669"/>
    <property type="project" value="UniProtKB-KW"/>
</dbReference>
<evidence type="ECO:0000256" key="2">
    <source>
        <dbReference type="ARBA" id="ARBA00022578"/>
    </source>
</evidence>
<dbReference type="Pfam" id="PF14223">
    <property type="entry name" value="Retrotran_gag_2"/>
    <property type="match status" value="1"/>
</dbReference>
<evidence type="ECO:0000256" key="3">
    <source>
        <dbReference type="ARBA" id="ARBA00022612"/>
    </source>
</evidence>
<keyword evidence="20" id="KW-0233">DNA recombination</keyword>
<dbReference type="CDD" id="cd09272">
    <property type="entry name" value="RNase_HI_RT_Ty1"/>
    <property type="match status" value="1"/>
</dbReference>
<evidence type="ECO:0000256" key="7">
    <source>
        <dbReference type="ARBA" id="ARBA00022722"/>
    </source>
</evidence>
<dbReference type="GO" id="GO:0003723">
    <property type="term" value="F:RNA binding"/>
    <property type="evidence" value="ECO:0007669"/>
    <property type="project" value="UniProtKB-KW"/>
</dbReference>
<evidence type="ECO:0000256" key="8">
    <source>
        <dbReference type="ARBA" id="ARBA00022723"/>
    </source>
</evidence>
<feature type="compositionally biased region" description="Basic and acidic residues" evidence="25">
    <location>
        <begin position="891"/>
        <end position="919"/>
    </location>
</feature>
<evidence type="ECO:0000256" key="1">
    <source>
        <dbReference type="ARBA" id="ARBA00002180"/>
    </source>
</evidence>
<dbReference type="PANTHER" id="PTHR42648:SF11">
    <property type="entry name" value="TRANSPOSON TY4-P GAG-POL POLYPROTEIN"/>
    <property type="match status" value="1"/>
</dbReference>
<keyword evidence="9" id="KW-0547">Nucleotide-binding</keyword>
<feature type="region of interest" description="Disordered" evidence="25">
    <location>
        <begin position="282"/>
        <end position="309"/>
    </location>
</feature>
<dbReference type="InterPro" id="IPR013103">
    <property type="entry name" value="RVT_2"/>
</dbReference>
<comment type="catalytic activity">
    <reaction evidence="23">
        <text>DNA(n) + a 2'-deoxyribonucleoside 5'-triphosphate = DNA(n+1) + diphosphate</text>
        <dbReference type="Rhea" id="RHEA:22508"/>
        <dbReference type="Rhea" id="RHEA-COMP:17339"/>
        <dbReference type="Rhea" id="RHEA-COMP:17340"/>
        <dbReference type="ChEBI" id="CHEBI:33019"/>
        <dbReference type="ChEBI" id="CHEBI:61560"/>
        <dbReference type="ChEBI" id="CHEBI:173112"/>
        <dbReference type="EC" id="2.7.7.7"/>
    </reaction>
</comment>
<dbReference type="InterPro" id="IPR036397">
    <property type="entry name" value="RNaseH_sf"/>
</dbReference>
<dbReference type="SUPFAM" id="SSF53098">
    <property type="entry name" value="Ribonuclease H-like"/>
    <property type="match status" value="1"/>
</dbReference>
<feature type="region of interest" description="Disordered" evidence="25">
    <location>
        <begin position="834"/>
        <end position="924"/>
    </location>
</feature>
<keyword evidence="15" id="KW-0694">RNA-binding</keyword>
<dbReference type="SUPFAM" id="SSF57756">
    <property type="entry name" value="Retrovirus zinc finger-like domains"/>
    <property type="match status" value="1"/>
</dbReference>
<keyword evidence="11" id="KW-0255">Endonuclease</keyword>
<evidence type="ECO:0000256" key="23">
    <source>
        <dbReference type="ARBA" id="ARBA00049244"/>
    </source>
</evidence>
<feature type="compositionally biased region" description="Polar residues" evidence="25">
    <location>
        <begin position="846"/>
        <end position="858"/>
    </location>
</feature>
<dbReference type="Proteomes" id="UP000309038">
    <property type="component" value="Unassembled WGS sequence"/>
</dbReference>
<dbReference type="GO" id="GO:0003964">
    <property type="term" value="F:RNA-directed DNA polymerase activity"/>
    <property type="evidence" value="ECO:0007669"/>
    <property type="project" value="UniProtKB-KW"/>
</dbReference>
<dbReference type="GO" id="GO:0006397">
    <property type="term" value="P:mRNA processing"/>
    <property type="evidence" value="ECO:0007669"/>
    <property type="project" value="UniProtKB-KW"/>
</dbReference>
<keyword evidence="17" id="KW-0695">RNA-directed DNA polymerase</keyword>
<keyword evidence="6" id="KW-0548">Nucleotidyltransferase</keyword>
<sequence>MSSTDKLGEDYLRVPRLDVSGSNWIIYKDRLQFAADARGYLDHLDGSKTSPIAPVSPTPLPSSPTPDPKAIAAYEADEKKYKEDLVTFEKDETKWKRGEGIMKQLIAGTIPDSLFIKLRHQTNARDMWLALGSEFQNKSRMVSVDLRRRLQDVRCGEKDDLRTHFSKLRTMHENLAAMGHPPADDDFYAIILGSLPPSFEPYISAVTATSAVLGTTLSAEDLMLTLTEEYERRLLRSKNTPSRKEDTGDAAFTAAEKGKGRSKRNIECFNCKKKGHVKAECWAPGGGKEGQGPRKGKSKDTAAAAKEEETSADFAWMANAEANVLEGLSSTTGMEPLSVDDYDEWYPEDCASTASSDSIPSLDTVSEDSEDTGTDWPHVSNVPDSAEGNIEDVEGAAYTLTFEHALLAKESSAACEFETELYDSGASRHMSPYHHRFLNFQSITPKPIGAADNRTFKAIGKGDMYVDVPNGETTSRVLLTDVLYAPDMGVTLISISRIDASGSSILFKIVDGLYCVYHPKHIDYAGRARDVLTVEELHRRMGHISYDAARHLVKKGLIIGVVLDDAPPAGPCAVCDAAKATRKPIRKEREGERAAAVGGEVHSDVWGLSPVETLKGRRYYVSFTDDHSRWTVIYLMRTKDEVFRHYQSFEALMETQYGTKVKILHSDRGGEYLSTEFSNHLAKQGTQRRLTVHDTPEYNGLAERLNRTLITKVRALLLDSGLPKALWGEAAMHAVFLKNRSPTRALSDTTPHEAFLKKKPNLAELHCWGSRVSVHDPSRTKLEARASVGHWVGFDEQSHAHRVYWPHRRSVTVEQSLRFDDTVDPVFADVPLEGERALEDPGGPDSTGTPTNTSNQPKNHQETAETSPEPSISPSPGSPDVLGPIFEEMPSEGHGKRVRKPSDYVRRLRGGEGSVDGKGDGNNLPKGMPVVAEGDTAGLAWVTEVDVEELAMAAVMGDAEGLQPTLEEARKRPDWAKWLAAIKAELESLIRNDTWTVVERPLGVNVVGSKWVLRIKKDATGAIDKYKARLVAQGFTQVYGVDYFETFAPVAKIASIRLVLAIAARNGWEVQSFDFNSAYLNSVLDDDEEIYLEQPPQFSLKDPKLHVLRLKKALYGLKQGGRKWYEHLCIALADLGFKRAEADYGVFYAKVGESLVLLAIHVDDCIITGNSSTLISQYKRQLGDKYSLTDLGPVSWLLGIKVTRDLEARTLSLSQHAYIDSILARFNFTDLKPSSIPMDPNIQFLKSQCPTSLIDIARMRKIPYREAIGSLMYAAVGTRPDISFAVSTLAQFSHNPGWIHWEAVKRVFRYLLGTKMLVLQYGGVQQGLQGYVDADGASQEHRHAISGYVFLVDGGAVSWSSKKQELVTLSTTEAEYVAATHAAKEAMWIRRLIGEVYRPLEEPTTLFSDSQTAIALTKDGQYHARTKHIDIRYHFIRYVVEDGSLRLIYCPTNNMTADTLTKALPSPKVKHFAAALGLVAE</sequence>
<evidence type="ECO:0000256" key="18">
    <source>
        <dbReference type="ARBA" id="ARBA00022932"/>
    </source>
</evidence>
<feature type="domain" description="CCHC-type" evidence="26">
    <location>
        <begin position="268"/>
        <end position="281"/>
    </location>
</feature>
<keyword evidence="10" id="KW-0064">Aspartyl protease</keyword>